<dbReference type="GO" id="GO:0004622">
    <property type="term" value="F:phosphatidylcholine lysophospholipase activity"/>
    <property type="evidence" value="ECO:0007669"/>
    <property type="project" value="TreeGrafter"/>
</dbReference>
<proteinExistence type="predicted"/>
<gene>
    <name evidence="2" type="ORF">SAMEA4412692_01232</name>
</gene>
<dbReference type="Gene3D" id="3.40.50.1110">
    <property type="entry name" value="SGNH hydrolase"/>
    <property type="match status" value="1"/>
</dbReference>
<dbReference type="RefSeq" id="WP_018374415.1">
    <property type="nucleotide sequence ID" value="NZ_LT906439.1"/>
</dbReference>
<dbReference type="InterPro" id="IPR036514">
    <property type="entry name" value="SGNH_hydro_sf"/>
</dbReference>
<dbReference type="STRING" id="1123308.GCA_000380085_01872"/>
<sequence length="282" mass="31594">MNKRGLLTSLIGLGLSFGLAFFLFQALIPEAKPLLLRTTEEKKPSRQPFHYVALGDSLTEGVGDSTGQGGFVPLVASNLSLQYGYDVQVENYGVAGNTSNQILKRLTEDIHLQEHLAQADLLTLTVGGNDVMRVIRQNLANLTVDTFEKPAQEYSQRLRDIITQARAENPDLPIYVLGIYNPFYLNFPEITEMQTVIDNWNSVTEQTLASIDRAYFVPINDRLYRGIDGQEGITENANGQSVVVNDALFEGDHFHPNNIGYQIMQAAIMEKLDETRQIWQQD</sequence>
<evidence type="ECO:0000313" key="3">
    <source>
        <dbReference type="Proteomes" id="UP000215185"/>
    </source>
</evidence>
<keyword evidence="2" id="KW-0378">Hydrolase</keyword>
<name>A0A239STP6_9STRE</name>
<dbReference type="PANTHER" id="PTHR30383:SF27">
    <property type="entry name" value="SPORE GERMINATION LIPASE LIPC"/>
    <property type="match status" value="1"/>
</dbReference>
<evidence type="ECO:0000259" key="1">
    <source>
        <dbReference type="Pfam" id="PF13472"/>
    </source>
</evidence>
<dbReference type="EMBL" id="LT906439">
    <property type="protein sequence ID" value="SNU88790.1"/>
    <property type="molecule type" value="Genomic_DNA"/>
</dbReference>
<keyword evidence="3" id="KW-1185">Reference proteome</keyword>
<organism evidence="2 3">
    <name type="scientific">Streptococcus merionis</name>
    <dbReference type="NCBI Taxonomy" id="400065"/>
    <lineage>
        <taxon>Bacteria</taxon>
        <taxon>Bacillati</taxon>
        <taxon>Bacillota</taxon>
        <taxon>Bacilli</taxon>
        <taxon>Lactobacillales</taxon>
        <taxon>Streptococcaceae</taxon>
        <taxon>Streptococcus</taxon>
    </lineage>
</organism>
<dbReference type="eggNOG" id="COG2755">
    <property type="taxonomic scope" value="Bacteria"/>
</dbReference>
<feature type="domain" description="SGNH hydrolase-type esterase" evidence="1">
    <location>
        <begin position="53"/>
        <end position="263"/>
    </location>
</feature>
<dbReference type="AlphaFoldDB" id="A0A239STP6"/>
<dbReference type="CDD" id="cd04506">
    <property type="entry name" value="SGNH_hydrolase_YpmR_like"/>
    <property type="match status" value="1"/>
</dbReference>
<dbReference type="Proteomes" id="UP000215185">
    <property type="component" value="Chromosome 1"/>
</dbReference>
<dbReference type="PANTHER" id="PTHR30383">
    <property type="entry name" value="THIOESTERASE 1/PROTEASE 1/LYSOPHOSPHOLIPASE L1"/>
    <property type="match status" value="1"/>
</dbReference>
<accession>A0A239STP6</accession>
<dbReference type="InterPro" id="IPR051532">
    <property type="entry name" value="Ester_Hydrolysis_Enzymes"/>
</dbReference>
<dbReference type="KEGG" id="smen:SAMEA4412692_1232"/>
<dbReference type="Pfam" id="PF13472">
    <property type="entry name" value="Lipase_GDSL_2"/>
    <property type="match status" value="1"/>
</dbReference>
<evidence type="ECO:0000313" key="2">
    <source>
        <dbReference type="EMBL" id="SNU88790.1"/>
    </source>
</evidence>
<dbReference type="OrthoDB" id="252349at2"/>
<dbReference type="SUPFAM" id="SSF52266">
    <property type="entry name" value="SGNH hydrolase"/>
    <property type="match status" value="1"/>
</dbReference>
<reference evidence="2 3" key="1">
    <citation type="submission" date="2017-06" db="EMBL/GenBank/DDBJ databases">
        <authorList>
            <consortium name="Pathogen Informatics"/>
        </authorList>
    </citation>
    <scope>NUCLEOTIDE SEQUENCE [LARGE SCALE GENOMIC DNA]</scope>
    <source>
        <strain evidence="2 3">NCTC13788</strain>
    </source>
</reference>
<dbReference type="InterPro" id="IPR013830">
    <property type="entry name" value="SGNH_hydro"/>
</dbReference>
<protein>
    <submittedName>
        <fullName evidence="2">GDSL family lipase/acylhydrolase</fullName>
    </submittedName>
</protein>